<organism evidence="4 5">
    <name type="scientific">Cutibacterium modestum</name>
    <dbReference type="NCBI Taxonomy" id="2559073"/>
    <lineage>
        <taxon>Bacteria</taxon>
        <taxon>Bacillati</taxon>
        <taxon>Actinomycetota</taxon>
        <taxon>Actinomycetes</taxon>
        <taxon>Propionibacteriales</taxon>
        <taxon>Propionibacteriaceae</taxon>
        <taxon>Cutibacterium</taxon>
    </lineage>
</organism>
<gene>
    <name evidence="4" type="primary">fucU</name>
    <name evidence="4" type="ORF">KB1_10440</name>
</gene>
<dbReference type="EMBL" id="AP024747">
    <property type="protein sequence ID" value="BCY25054.1"/>
    <property type="molecule type" value="Genomic_DNA"/>
</dbReference>
<comment type="catalytic activity">
    <reaction evidence="3">
        <text>alpha-L-fucose = beta-L-fucose</text>
        <dbReference type="Rhea" id="RHEA:25580"/>
        <dbReference type="ChEBI" id="CHEBI:42548"/>
        <dbReference type="ChEBI" id="CHEBI:42589"/>
        <dbReference type="EC" id="5.1.3.29"/>
    </reaction>
</comment>
<proteinExistence type="predicted"/>
<dbReference type="GO" id="GO:0042806">
    <property type="term" value="F:fucose binding"/>
    <property type="evidence" value="ECO:0007669"/>
    <property type="project" value="TreeGrafter"/>
</dbReference>
<protein>
    <submittedName>
        <fullName evidence="4">Fucose isomerase</fullName>
    </submittedName>
</protein>
<dbReference type="Proteomes" id="UP000825072">
    <property type="component" value="Chromosome 1"/>
</dbReference>
<keyword evidence="2 4" id="KW-0413">Isomerase</keyword>
<dbReference type="InterPro" id="IPR023750">
    <property type="entry name" value="RbsD-like_sf"/>
</dbReference>
<reference evidence="4" key="1">
    <citation type="submission" date="2021-06" db="EMBL/GenBank/DDBJ databases">
        <title>Genome sequence of Cutibacterium modestum strain KB17-24694.</title>
        <authorList>
            <person name="Dekio I."/>
            <person name="Asahina A."/>
            <person name="Nishida M."/>
        </authorList>
    </citation>
    <scope>NUCLEOTIDE SEQUENCE</scope>
    <source>
        <strain evidence="4">KB17-24694</strain>
    </source>
</reference>
<comment type="catalytic activity">
    <reaction evidence="1">
        <text>beta-D-ribopyranose = beta-D-ribofuranose</text>
        <dbReference type="Rhea" id="RHEA:25432"/>
        <dbReference type="ChEBI" id="CHEBI:27476"/>
        <dbReference type="ChEBI" id="CHEBI:47002"/>
        <dbReference type="EC" id="5.4.99.62"/>
    </reaction>
</comment>
<accession>A0AAD1KP27</accession>
<evidence type="ECO:0000256" key="1">
    <source>
        <dbReference type="ARBA" id="ARBA00000223"/>
    </source>
</evidence>
<dbReference type="PANTHER" id="PTHR31690">
    <property type="entry name" value="FUCOSE MUTAROTASE"/>
    <property type="match status" value="1"/>
</dbReference>
<dbReference type="InterPro" id="IPR050443">
    <property type="entry name" value="RbsD/FucU_mutarotase"/>
</dbReference>
<dbReference type="Gene3D" id="3.40.1650.10">
    <property type="entry name" value="RbsD-like domain"/>
    <property type="match status" value="1"/>
</dbReference>
<sequence length="143" mass="16160">MMLRNIPKSLSPDLVKVLMQMGHGDEIVLGDANFPAHSHSDQVLRADGLHIPDLLRDILTLMPLDRYSDYQVGLMSTAGDDPRPDIWNIYEKIWNEAEKEAGFVQVKMFERNEFYRHTGTVYAALVTGETALYGNVILRKGAI</sequence>
<evidence type="ECO:0000313" key="5">
    <source>
        <dbReference type="Proteomes" id="UP000825072"/>
    </source>
</evidence>
<dbReference type="GO" id="GO:0062193">
    <property type="term" value="F:D-ribose pyranase activity"/>
    <property type="evidence" value="ECO:0007669"/>
    <property type="project" value="UniProtKB-EC"/>
</dbReference>
<dbReference type="InterPro" id="IPR007721">
    <property type="entry name" value="RbsD_FucU"/>
</dbReference>
<evidence type="ECO:0000256" key="2">
    <source>
        <dbReference type="ARBA" id="ARBA00023235"/>
    </source>
</evidence>
<evidence type="ECO:0000256" key="3">
    <source>
        <dbReference type="ARBA" id="ARBA00036324"/>
    </source>
</evidence>
<dbReference type="PANTHER" id="PTHR31690:SF4">
    <property type="entry name" value="FUCOSE MUTAROTASE"/>
    <property type="match status" value="1"/>
</dbReference>
<dbReference type="GO" id="GO:0006004">
    <property type="term" value="P:fucose metabolic process"/>
    <property type="evidence" value="ECO:0007669"/>
    <property type="project" value="TreeGrafter"/>
</dbReference>
<dbReference type="SUPFAM" id="SSF102546">
    <property type="entry name" value="RbsD-like"/>
    <property type="match status" value="1"/>
</dbReference>
<dbReference type="RefSeq" id="WP_002526756.1">
    <property type="nucleotide sequence ID" value="NZ_AP024747.1"/>
</dbReference>
<evidence type="ECO:0000313" key="4">
    <source>
        <dbReference type="EMBL" id="BCY25054.1"/>
    </source>
</evidence>
<dbReference type="GO" id="GO:0036373">
    <property type="term" value="F:L-fucose mutarotase activity"/>
    <property type="evidence" value="ECO:0007669"/>
    <property type="project" value="UniProtKB-EC"/>
</dbReference>
<dbReference type="Pfam" id="PF05025">
    <property type="entry name" value="RbsD_FucU"/>
    <property type="match status" value="1"/>
</dbReference>
<dbReference type="GeneID" id="92880874"/>
<dbReference type="AlphaFoldDB" id="A0AAD1KP27"/>
<name>A0AAD1KP27_9ACTN</name>